<comment type="caution">
    <text evidence="4">The sequence shown here is derived from an EMBL/GenBank/DDBJ whole genome shotgun (WGS) entry which is preliminary data.</text>
</comment>
<keyword evidence="2" id="KW-0472">Membrane</keyword>
<keyword evidence="5" id="KW-1185">Reference proteome</keyword>
<dbReference type="Pfam" id="PF13464">
    <property type="entry name" value="RodZ_C"/>
    <property type="match status" value="1"/>
</dbReference>
<dbReference type="OrthoDB" id="9790252at2"/>
<dbReference type="AlphaFoldDB" id="A0A0M2V902"/>
<keyword evidence="2" id="KW-0812">Transmembrane</keyword>
<name>A0A0M2V902_9GAMM</name>
<evidence type="ECO:0000313" key="5">
    <source>
        <dbReference type="Proteomes" id="UP000034228"/>
    </source>
</evidence>
<keyword evidence="2" id="KW-1133">Transmembrane helix</keyword>
<evidence type="ECO:0000256" key="2">
    <source>
        <dbReference type="SAM" id="Phobius"/>
    </source>
</evidence>
<reference evidence="4 5" key="1">
    <citation type="submission" date="2015-03" db="EMBL/GenBank/DDBJ databases">
        <title>Draft genome sequences of two protease-producing strains of Arsukibacterium isolated from two cold and alkaline environments.</title>
        <authorList>
            <person name="Lylloff J.E."/>
            <person name="Skov L.B."/>
            <person name="Jepsen M."/>
            <person name="Hallin P.F."/>
            <person name="Sorensen S.J."/>
            <person name="Stougaard P."/>
            <person name="Glaring M.A."/>
        </authorList>
    </citation>
    <scope>NUCLEOTIDE SEQUENCE [LARGE SCALE GENOMIC DNA]</scope>
    <source>
        <strain evidence="4 5">GCM72</strain>
    </source>
</reference>
<dbReference type="STRING" id="336831.WG68_00090"/>
<proteinExistence type="predicted"/>
<dbReference type="PROSITE" id="PS50943">
    <property type="entry name" value="HTH_CROC1"/>
    <property type="match status" value="1"/>
</dbReference>
<dbReference type="InterPro" id="IPR050400">
    <property type="entry name" value="Bact_Cytoskel_RodZ"/>
</dbReference>
<protein>
    <recommendedName>
        <fullName evidence="3">HTH cro/C1-type domain-containing protein</fullName>
    </recommendedName>
</protein>
<dbReference type="SUPFAM" id="SSF47413">
    <property type="entry name" value="lambda repressor-like DNA-binding domains"/>
    <property type="match status" value="1"/>
</dbReference>
<dbReference type="InterPro" id="IPR001387">
    <property type="entry name" value="Cro/C1-type_HTH"/>
</dbReference>
<dbReference type="Proteomes" id="UP000034228">
    <property type="component" value="Unassembled WGS sequence"/>
</dbReference>
<evidence type="ECO:0000259" key="3">
    <source>
        <dbReference type="PROSITE" id="PS50943"/>
    </source>
</evidence>
<evidence type="ECO:0000313" key="4">
    <source>
        <dbReference type="EMBL" id="KKO47096.1"/>
    </source>
</evidence>
<feature type="compositionally biased region" description="Polar residues" evidence="1">
    <location>
        <begin position="140"/>
        <end position="175"/>
    </location>
</feature>
<dbReference type="GO" id="GO:0003677">
    <property type="term" value="F:DNA binding"/>
    <property type="evidence" value="ECO:0007669"/>
    <property type="project" value="InterPro"/>
</dbReference>
<feature type="region of interest" description="Disordered" evidence="1">
    <location>
        <begin position="140"/>
        <end position="178"/>
    </location>
</feature>
<dbReference type="PANTHER" id="PTHR34475">
    <property type="match status" value="1"/>
</dbReference>
<dbReference type="Pfam" id="PF13413">
    <property type="entry name" value="HTH_25"/>
    <property type="match status" value="1"/>
</dbReference>
<organism evidence="4 5">
    <name type="scientific">Arsukibacterium ikkense</name>
    <dbReference type="NCBI Taxonomy" id="336831"/>
    <lineage>
        <taxon>Bacteria</taxon>
        <taxon>Pseudomonadati</taxon>
        <taxon>Pseudomonadota</taxon>
        <taxon>Gammaproteobacteria</taxon>
        <taxon>Chromatiales</taxon>
        <taxon>Chromatiaceae</taxon>
        <taxon>Arsukibacterium</taxon>
    </lineage>
</organism>
<dbReference type="RefSeq" id="WP_046555626.1">
    <property type="nucleotide sequence ID" value="NZ_LAHO01000001.1"/>
</dbReference>
<gene>
    <name evidence="4" type="ORF">WG68_00090</name>
</gene>
<dbReference type="InterPro" id="IPR010982">
    <property type="entry name" value="Lambda_DNA-bd_dom_sf"/>
</dbReference>
<dbReference type="Gene3D" id="1.10.260.40">
    <property type="entry name" value="lambda repressor-like DNA-binding domains"/>
    <property type="match status" value="1"/>
</dbReference>
<sequence>MSNVEDTPLTAGQLLRQAREQRKLTVADVALQLNLRLNLVNQIETDQLDSSLLVTFVRGYLKAYARLVKLPEQQVLAAFEQQSGGSTGPAKPMRTFSNRAELQATENRFMWLTYAIGFILVLMLVLWWWQTASPSAENSQVQQQALNAPGQAENSNLAEQAEATNSEPDNSSLPVTPSLDAVPDFDTADAVPELASTVAPQLDVINMEFKDNCWIDVLDAAGNRIAFGTKQKGYKMTVSGIAPFVVTLGNPSVVRVTLNNQPFDMSSLPAGRVAKFTLAEPD</sequence>
<feature type="transmembrane region" description="Helical" evidence="2">
    <location>
        <begin position="109"/>
        <end position="129"/>
    </location>
</feature>
<dbReference type="PANTHER" id="PTHR34475:SF1">
    <property type="entry name" value="CYTOSKELETON PROTEIN RODZ"/>
    <property type="match status" value="1"/>
</dbReference>
<dbReference type="CDD" id="cd00093">
    <property type="entry name" value="HTH_XRE"/>
    <property type="match status" value="1"/>
</dbReference>
<evidence type="ECO:0000256" key="1">
    <source>
        <dbReference type="SAM" id="MobiDB-lite"/>
    </source>
</evidence>
<dbReference type="EMBL" id="LAHO01000001">
    <property type="protein sequence ID" value="KKO47096.1"/>
    <property type="molecule type" value="Genomic_DNA"/>
</dbReference>
<feature type="domain" description="HTH cro/C1-type" evidence="3">
    <location>
        <begin position="15"/>
        <end position="47"/>
    </location>
</feature>
<dbReference type="InterPro" id="IPR025194">
    <property type="entry name" value="RodZ-like_C"/>
</dbReference>
<accession>A0A0M2V902</accession>